<protein>
    <submittedName>
        <fullName evidence="2">Transposase IS4</fullName>
    </submittedName>
</protein>
<sequence length="454" mass="53764">MDVKKKALAMMMLVETLTKMDVKKKALAMMMLVEMQDIEDEMDLVVLYRHGENKTTSEYSRIARWKDATVEEMRIFIGLILHMGTIRLNRLQDYWKKHRLYNIPCFATYSRDRFLSILRCLHFSRNPEEDEPVAEDRLFKVRPLIDYFNKKMKQVYYPGTELSLDESMFQNIQMFNCIIRTLYIKNKKHKYGVKLYLLTEPDGTMIKFAVYTGSLGDFGGKGHAANVIMHLLEEKLDAGHSIYLDNYYNSYCLAHQLLSRETYSTGTLRLDRKDCPTDVKAKKLKKGETIERYSHNVMIGKWRDKRDVAYISTKFHNEMVTYQNRRQQDREKPHAIYIYNKYMGGIDTKDQLMSYYPWDRKTLRWKYTNSKISLYNYRLEILEYLLPPKETEVARGISSQPKHMVQKNPTYPQKKLKLLVGFLLNQNIWYRKIQHLVQAESMPTGAALTATVKR</sequence>
<organism evidence="2 3">
    <name type="scientific">Popillia japonica</name>
    <name type="common">Japanese beetle</name>
    <dbReference type="NCBI Taxonomy" id="7064"/>
    <lineage>
        <taxon>Eukaryota</taxon>
        <taxon>Metazoa</taxon>
        <taxon>Ecdysozoa</taxon>
        <taxon>Arthropoda</taxon>
        <taxon>Hexapoda</taxon>
        <taxon>Insecta</taxon>
        <taxon>Pterygota</taxon>
        <taxon>Neoptera</taxon>
        <taxon>Endopterygota</taxon>
        <taxon>Coleoptera</taxon>
        <taxon>Polyphaga</taxon>
        <taxon>Scarabaeiformia</taxon>
        <taxon>Scarabaeidae</taxon>
        <taxon>Rutelinae</taxon>
        <taxon>Popillia</taxon>
    </lineage>
</organism>
<reference evidence="2 3" key="1">
    <citation type="journal article" date="2024" name="BMC Genomics">
        <title>De novo assembly and annotation of Popillia japonica's genome with initial clues to its potential as an invasive pest.</title>
        <authorList>
            <person name="Cucini C."/>
            <person name="Boschi S."/>
            <person name="Funari R."/>
            <person name="Cardaioli E."/>
            <person name="Iannotti N."/>
            <person name="Marturano G."/>
            <person name="Paoli F."/>
            <person name="Bruttini M."/>
            <person name="Carapelli A."/>
            <person name="Frati F."/>
            <person name="Nardi F."/>
        </authorList>
    </citation>
    <scope>NUCLEOTIDE SEQUENCE [LARGE SCALE GENOMIC DNA]</scope>
    <source>
        <strain evidence="2">DMR45628</strain>
    </source>
</reference>
<keyword evidence="3" id="KW-1185">Reference proteome</keyword>
<dbReference type="PANTHER" id="PTHR46599">
    <property type="entry name" value="PIGGYBAC TRANSPOSABLE ELEMENT-DERIVED PROTEIN 4"/>
    <property type="match status" value="1"/>
</dbReference>
<evidence type="ECO:0000313" key="2">
    <source>
        <dbReference type="EMBL" id="KAK9716803.1"/>
    </source>
</evidence>
<evidence type="ECO:0000313" key="3">
    <source>
        <dbReference type="Proteomes" id="UP001458880"/>
    </source>
</evidence>
<name>A0AAW1KEC8_POPJA</name>
<proteinExistence type="predicted"/>
<dbReference type="EMBL" id="JASPKY010000252">
    <property type="protein sequence ID" value="KAK9716803.1"/>
    <property type="molecule type" value="Genomic_DNA"/>
</dbReference>
<feature type="domain" description="PiggyBac transposable element-derived protein" evidence="1">
    <location>
        <begin position="62"/>
        <end position="366"/>
    </location>
</feature>
<dbReference type="AlphaFoldDB" id="A0AAW1KEC8"/>
<accession>A0AAW1KEC8</accession>
<dbReference type="PANTHER" id="PTHR46599:SF3">
    <property type="entry name" value="PIGGYBAC TRANSPOSABLE ELEMENT-DERIVED PROTEIN 4"/>
    <property type="match status" value="1"/>
</dbReference>
<dbReference type="InterPro" id="IPR029526">
    <property type="entry name" value="PGBD"/>
</dbReference>
<dbReference type="Pfam" id="PF13843">
    <property type="entry name" value="DDE_Tnp_1_7"/>
    <property type="match status" value="1"/>
</dbReference>
<dbReference type="Proteomes" id="UP001458880">
    <property type="component" value="Unassembled WGS sequence"/>
</dbReference>
<evidence type="ECO:0000259" key="1">
    <source>
        <dbReference type="Pfam" id="PF13843"/>
    </source>
</evidence>
<comment type="caution">
    <text evidence="2">The sequence shown here is derived from an EMBL/GenBank/DDBJ whole genome shotgun (WGS) entry which is preliminary data.</text>
</comment>
<gene>
    <name evidence="2" type="ORF">QE152_g24515</name>
</gene>